<keyword evidence="1" id="KW-0175">Coiled coil</keyword>
<feature type="chain" id="PRO_5013412503" description="Cell division coordinator CpoB" evidence="1">
    <location>
        <begin position="22"/>
        <end position="273"/>
    </location>
</feature>
<dbReference type="Pfam" id="PF13424">
    <property type="entry name" value="TPR_12"/>
    <property type="match status" value="1"/>
</dbReference>
<evidence type="ECO:0000259" key="4">
    <source>
        <dbReference type="Pfam" id="PF16331"/>
    </source>
</evidence>
<reference evidence="5 6" key="1">
    <citation type="submission" date="2017-03" db="EMBL/GenBank/DDBJ databases">
        <authorList>
            <person name="Afonso C.L."/>
            <person name="Miller P.J."/>
            <person name="Scott M.A."/>
            <person name="Spackman E."/>
            <person name="Goraichik I."/>
            <person name="Dimitrov K.M."/>
            <person name="Suarez D.L."/>
            <person name="Swayne D.E."/>
        </authorList>
    </citation>
    <scope>NUCLEOTIDE SEQUENCE [LARGE SCALE GENOMIC DNA]</scope>
    <source>
        <strain evidence="5">SB41UT1</strain>
    </source>
</reference>
<dbReference type="AlphaFoldDB" id="A0A1X7AFK4"/>
<dbReference type="GO" id="GO:0070206">
    <property type="term" value="P:protein trimerization"/>
    <property type="evidence" value="ECO:0007669"/>
    <property type="project" value="InterPro"/>
</dbReference>
<comment type="function">
    <text evidence="1">Mediates coordination of peptidoglycan synthesis and outer membrane constriction during cell division.</text>
</comment>
<feature type="compositionally biased region" description="Low complexity" evidence="3">
    <location>
        <begin position="122"/>
        <end position="135"/>
    </location>
</feature>
<keyword evidence="1" id="KW-0131">Cell cycle</keyword>
<feature type="repeat" description="TPR" evidence="2">
    <location>
        <begin position="225"/>
        <end position="258"/>
    </location>
</feature>
<feature type="region of interest" description="Disordered" evidence="3">
    <location>
        <begin position="121"/>
        <end position="143"/>
    </location>
</feature>
<proteinExistence type="inferred from homology"/>
<dbReference type="GO" id="GO:0043093">
    <property type="term" value="P:FtsZ-dependent cytokinesis"/>
    <property type="evidence" value="ECO:0007669"/>
    <property type="project" value="UniProtKB-UniRule"/>
</dbReference>
<comment type="subcellular location">
    <subcellularLocation>
        <location evidence="1">Periplasm</location>
    </subcellularLocation>
</comment>
<evidence type="ECO:0000313" key="5">
    <source>
        <dbReference type="EMBL" id="SMA36492.1"/>
    </source>
</evidence>
<dbReference type="Gene3D" id="1.20.5.110">
    <property type="match status" value="1"/>
</dbReference>
<dbReference type="InterPro" id="IPR034706">
    <property type="entry name" value="CpoB"/>
</dbReference>
<dbReference type="Gene3D" id="1.25.40.10">
    <property type="entry name" value="Tetratricopeptide repeat domain"/>
    <property type="match status" value="1"/>
</dbReference>
<accession>A0A1X7AFK4</accession>
<dbReference type="Pfam" id="PF16331">
    <property type="entry name" value="TolA_bind_tri"/>
    <property type="match status" value="1"/>
</dbReference>
<dbReference type="EMBL" id="FWPT01000001">
    <property type="protein sequence ID" value="SMA36492.1"/>
    <property type="molecule type" value="Genomic_DNA"/>
</dbReference>
<evidence type="ECO:0000256" key="2">
    <source>
        <dbReference type="PROSITE-ProRule" id="PRU00339"/>
    </source>
</evidence>
<feature type="signal peptide" evidence="1">
    <location>
        <begin position="1"/>
        <end position="21"/>
    </location>
</feature>
<evidence type="ECO:0000256" key="3">
    <source>
        <dbReference type="SAM" id="MobiDB-lite"/>
    </source>
</evidence>
<comment type="similarity">
    <text evidence="1">Belongs to the CpoB family.</text>
</comment>
<gene>
    <name evidence="1" type="primary">cpoB</name>
    <name evidence="5" type="ORF">EHSB41UT_00657</name>
</gene>
<dbReference type="InterPro" id="IPR011990">
    <property type="entry name" value="TPR-like_helical_dom_sf"/>
</dbReference>
<dbReference type="GO" id="GO:0030288">
    <property type="term" value="C:outer membrane-bounded periplasmic space"/>
    <property type="evidence" value="ECO:0007669"/>
    <property type="project" value="UniProtKB-UniRule"/>
</dbReference>
<name>A0A1X7AFK4_9GAMM</name>
<keyword evidence="1" id="KW-0132">Cell division</keyword>
<keyword evidence="2" id="KW-0802">TPR repeat</keyword>
<dbReference type="PROSITE" id="PS50005">
    <property type="entry name" value="TPR"/>
    <property type="match status" value="1"/>
</dbReference>
<dbReference type="RefSeq" id="WP_087106821.1">
    <property type="nucleotide sequence ID" value="NZ_CBCSCN010000004.1"/>
</dbReference>
<dbReference type="SUPFAM" id="SSF48452">
    <property type="entry name" value="TPR-like"/>
    <property type="match status" value="1"/>
</dbReference>
<dbReference type="HAMAP" id="MF_02066">
    <property type="entry name" value="CpoB"/>
    <property type="match status" value="1"/>
</dbReference>
<dbReference type="OrthoDB" id="9768142at2"/>
<dbReference type="InterPro" id="IPR014162">
    <property type="entry name" value="CpoB_C"/>
</dbReference>
<feature type="domain" description="YbgF trimerisation" evidence="4">
    <location>
        <begin position="66"/>
        <end position="116"/>
    </location>
</feature>
<dbReference type="NCBIfam" id="TIGR02795">
    <property type="entry name" value="tol_pal_ybgF"/>
    <property type="match status" value="1"/>
</dbReference>
<sequence length="273" mass="29336" precursor="true">MVARSALLGLALSALAVNAVAASSIPVVNAGAEAPAAGSATQPVVNTVTTTPVQPVQTQGGEAALLLNQIDTLQREIMELRGVVEEQTNAIARIQNENRDRYLDLDRRISQLVAGGAVASLPQTQPTADTAAQPAGNNVPAQAQTGAQVNGDTLYQDSFQLIRERRFDEALAGLQKYLTEYPEGTFVDNAQYWLGEVHLAQGKLKEAEADFSTLISKYPFSDKLADATYKLGQVYDRLGDRAKAKEYLQRAVKDFPNSSAARLADVYLSKLEG</sequence>
<keyword evidence="1" id="KW-0732">Signal</keyword>
<keyword evidence="6" id="KW-1185">Reference proteome</keyword>
<protein>
    <recommendedName>
        <fullName evidence="1">Cell division coordinator CpoB</fullName>
    </recommendedName>
</protein>
<dbReference type="SMART" id="SM00028">
    <property type="entry name" value="TPR"/>
    <property type="match status" value="2"/>
</dbReference>
<dbReference type="InterPro" id="IPR032519">
    <property type="entry name" value="YbgF_tri"/>
</dbReference>
<evidence type="ECO:0000256" key="1">
    <source>
        <dbReference type="HAMAP-Rule" id="MF_02066"/>
    </source>
</evidence>
<organism evidence="5 6">
    <name type="scientific">Parendozoicomonas haliclonae</name>
    <dbReference type="NCBI Taxonomy" id="1960125"/>
    <lineage>
        <taxon>Bacteria</taxon>
        <taxon>Pseudomonadati</taxon>
        <taxon>Pseudomonadota</taxon>
        <taxon>Gammaproteobacteria</taxon>
        <taxon>Oceanospirillales</taxon>
        <taxon>Endozoicomonadaceae</taxon>
        <taxon>Parendozoicomonas</taxon>
    </lineage>
</organism>
<dbReference type="Proteomes" id="UP000196573">
    <property type="component" value="Unassembled WGS sequence"/>
</dbReference>
<dbReference type="InterPro" id="IPR019734">
    <property type="entry name" value="TPR_rpt"/>
</dbReference>
<evidence type="ECO:0000313" key="6">
    <source>
        <dbReference type="Proteomes" id="UP000196573"/>
    </source>
</evidence>
<feature type="coiled-coil region" evidence="1">
    <location>
        <begin position="63"/>
        <end position="97"/>
    </location>
</feature>
<keyword evidence="1" id="KW-0574">Periplasm</keyword>